<name>A0A2A2G6Y8_9BACT</name>
<protein>
    <recommendedName>
        <fullName evidence="4">DUF2268 domain-containing protein</fullName>
    </recommendedName>
</protein>
<dbReference type="RefSeq" id="WP_095607478.1">
    <property type="nucleotide sequence ID" value="NZ_NSKE01000011.1"/>
</dbReference>
<dbReference type="PROSITE" id="PS51257">
    <property type="entry name" value="PROKAR_LIPOPROTEIN"/>
    <property type="match status" value="1"/>
</dbReference>
<evidence type="ECO:0000313" key="3">
    <source>
        <dbReference type="Proteomes" id="UP000218831"/>
    </source>
</evidence>
<evidence type="ECO:0008006" key="4">
    <source>
        <dbReference type="Google" id="ProtNLM"/>
    </source>
</evidence>
<comment type="caution">
    <text evidence="2">The sequence shown here is derived from an EMBL/GenBank/DDBJ whole genome shotgun (WGS) entry which is preliminary data.</text>
</comment>
<keyword evidence="1" id="KW-0732">Signal</keyword>
<reference evidence="2 3" key="1">
    <citation type="submission" date="2017-08" db="EMBL/GenBank/DDBJ databases">
        <title>Aliifodinibius alkalisoli sp. nov., isolated from saline alkaline soil.</title>
        <authorList>
            <person name="Liu D."/>
            <person name="Zhang G."/>
        </authorList>
    </citation>
    <scope>NUCLEOTIDE SEQUENCE [LARGE SCALE GENOMIC DNA]</scope>
    <source>
        <strain evidence="2 3">WN023</strain>
    </source>
</reference>
<sequence length="412" mass="46509">MSYFKKRAKLLFVLCIGLLVGLSGCDNSEITNSDSSSNEELEAVEGKTNTLDRPALSSQEMKERLQEFAEKQDRDGEAIKQKIKDLSDDQSYFRNFILEGAIDGDQYQCSSTPLDTWVNNNVYYSSFAEQLYVAFYGIDQFPYIYNLLYVNPREDRQAFGENGEYTRQVYRADRSVKRFWDVDLRDVQVESFRGAMLKDFDKVFKVVEVLWPSFPEDENAAFAQDIVDVVQEPSNPVWSFNAFAMSEGPVLVGGEDKPAQIQMGDGIMEGMDALGFGDSAPQGILAHEMAHQVQYKLNVFENDTISDPAESTRRTELMADAYAAYYLGHKRGASMNWHRVEGFMQTFYNIGDCSFSSSSHHGTPNQRLAAAQFGFDLAESADRRVSVMSASEFLEAFDDKLPELVAPDAEED</sequence>
<gene>
    <name evidence="2" type="ORF">CK503_14155</name>
</gene>
<proteinExistence type="predicted"/>
<dbReference type="EMBL" id="NSKE01000011">
    <property type="protein sequence ID" value="PAU93058.1"/>
    <property type="molecule type" value="Genomic_DNA"/>
</dbReference>
<feature type="signal peptide" evidence="1">
    <location>
        <begin position="1"/>
        <end position="25"/>
    </location>
</feature>
<dbReference type="AlphaFoldDB" id="A0A2A2G6Y8"/>
<organism evidence="2 3">
    <name type="scientific">Fodinibius salipaludis</name>
    <dbReference type="NCBI Taxonomy" id="2032627"/>
    <lineage>
        <taxon>Bacteria</taxon>
        <taxon>Pseudomonadati</taxon>
        <taxon>Balneolota</taxon>
        <taxon>Balneolia</taxon>
        <taxon>Balneolales</taxon>
        <taxon>Balneolaceae</taxon>
        <taxon>Fodinibius</taxon>
    </lineage>
</organism>
<accession>A0A2A2G6Y8</accession>
<dbReference type="Proteomes" id="UP000218831">
    <property type="component" value="Unassembled WGS sequence"/>
</dbReference>
<dbReference type="OrthoDB" id="9152336at2"/>
<evidence type="ECO:0000256" key="1">
    <source>
        <dbReference type="SAM" id="SignalP"/>
    </source>
</evidence>
<feature type="chain" id="PRO_5012449076" description="DUF2268 domain-containing protein" evidence="1">
    <location>
        <begin position="26"/>
        <end position="412"/>
    </location>
</feature>
<evidence type="ECO:0000313" key="2">
    <source>
        <dbReference type="EMBL" id="PAU93058.1"/>
    </source>
</evidence>
<keyword evidence="3" id="KW-1185">Reference proteome</keyword>